<name>A0A0B0I991_9BACI</name>
<dbReference type="InterPro" id="IPR020846">
    <property type="entry name" value="MFS_dom"/>
</dbReference>
<dbReference type="Proteomes" id="UP000030832">
    <property type="component" value="Unassembled WGS sequence"/>
</dbReference>
<feature type="transmembrane region" description="Helical" evidence="6">
    <location>
        <begin position="100"/>
        <end position="125"/>
    </location>
</feature>
<dbReference type="PANTHER" id="PTHR23523:SF2">
    <property type="entry name" value="2-NITROIMIDAZOLE TRANSPORTER"/>
    <property type="match status" value="1"/>
</dbReference>
<dbReference type="PANTHER" id="PTHR23523">
    <property type="match status" value="1"/>
</dbReference>
<dbReference type="OrthoDB" id="9797740at2"/>
<organism evidence="8 9">
    <name type="scientific">Halalkalibacter okhensis</name>
    <dbReference type="NCBI Taxonomy" id="333138"/>
    <lineage>
        <taxon>Bacteria</taxon>
        <taxon>Bacillati</taxon>
        <taxon>Bacillota</taxon>
        <taxon>Bacilli</taxon>
        <taxon>Bacillales</taxon>
        <taxon>Bacillaceae</taxon>
        <taxon>Halalkalibacter</taxon>
    </lineage>
</organism>
<accession>A0A0B0I991</accession>
<keyword evidence="5 6" id="KW-0472">Membrane</keyword>
<feature type="transmembrane region" description="Helical" evidence="6">
    <location>
        <begin position="48"/>
        <end position="68"/>
    </location>
</feature>
<evidence type="ECO:0000259" key="7">
    <source>
        <dbReference type="PROSITE" id="PS50850"/>
    </source>
</evidence>
<dbReference type="Gene3D" id="1.20.1250.20">
    <property type="entry name" value="MFS general substrate transporter like domains"/>
    <property type="match status" value="1"/>
</dbReference>
<dbReference type="PROSITE" id="PS50850">
    <property type="entry name" value="MFS"/>
    <property type="match status" value="1"/>
</dbReference>
<sequence length="134" mass="14231">MSKKTTLTFQGLLFLIGLMLVAFNLRSSITAVGPLISTIRIDTNLSSSVIGLLTTLPLLAFGVFSILAPKIGRKLGNETTVFIALVILTMGILLRSTGMIFSLFFGTAMLGLGIAICNVLIPGIVKGRFPEKMG</sequence>
<keyword evidence="4 6" id="KW-1133">Transmembrane helix</keyword>
<evidence type="ECO:0000256" key="4">
    <source>
        <dbReference type="ARBA" id="ARBA00022989"/>
    </source>
</evidence>
<dbReference type="GO" id="GO:0022857">
    <property type="term" value="F:transmembrane transporter activity"/>
    <property type="evidence" value="ECO:0007669"/>
    <property type="project" value="InterPro"/>
</dbReference>
<keyword evidence="2" id="KW-0813">Transport</keyword>
<evidence type="ECO:0000256" key="2">
    <source>
        <dbReference type="ARBA" id="ARBA00022448"/>
    </source>
</evidence>
<dbReference type="Pfam" id="PF07690">
    <property type="entry name" value="MFS_1"/>
    <property type="match status" value="1"/>
</dbReference>
<evidence type="ECO:0000256" key="6">
    <source>
        <dbReference type="SAM" id="Phobius"/>
    </source>
</evidence>
<evidence type="ECO:0000256" key="1">
    <source>
        <dbReference type="ARBA" id="ARBA00004651"/>
    </source>
</evidence>
<dbReference type="EMBL" id="JRJU01000067">
    <property type="protein sequence ID" value="KHF37835.1"/>
    <property type="molecule type" value="Genomic_DNA"/>
</dbReference>
<dbReference type="AlphaFoldDB" id="A0A0B0I991"/>
<dbReference type="SUPFAM" id="SSF103473">
    <property type="entry name" value="MFS general substrate transporter"/>
    <property type="match status" value="1"/>
</dbReference>
<dbReference type="GO" id="GO:0005886">
    <property type="term" value="C:plasma membrane"/>
    <property type="evidence" value="ECO:0007669"/>
    <property type="project" value="UniProtKB-SubCell"/>
</dbReference>
<proteinExistence type="predicted"/>
<comment type="subcellular location">
    <subcellularLocation>
        <location evidence="1">Cell membrane</location>
        <topology evidence="1">Multi-pass membrane protein</topology>
    </subcellularLocation>
</comment>
<dbReference type="InterPro" id="IPR052524">
    <property type="entry name" value="MFS_Cyanate_Porter"/>
</dbReference>
<feature type="non-terminal residue" evidence="8">
    <location>
        <position position="134"/>
    </location>
</feature>
<evidence type="ECO:0000256" key="3">
    <source>
        <dbReference type="ARBA" id="ARBA00022692"/>
    </source>
</evidence>
<evidence type="ECO:0000313" key="8">
    <source>
        <dbReference type="EMBL" id="KHF37835.1"/>
    </source>
</evidence>
<evidence type="ECO:0000256" key="5">
    <source>
        <dbReference type="ARBA" id="ARBA00023136"/>
    </source>
</evidence>
<protein>
    <submittedName>
        <fullName evidence="8">Transporter</fullName>
    </submittedName>
</protein>
<feature type="domain" description="Major facilitator superfamily (MFS) profile" evidence="7">
    <location>
        <begin position="12"/>
        <end position="134"/>
    </location>
</feature>
<dbReference type="STRING" id="333138.LQ50_25020"/>
<keyword evidence="3 6" id="KW-0812">Transmembrane</keyword>
<reference evidence="8 9" key="1">
    <citation type="submission" date="2014-09" db="EMBL/GenBank/DDBJ databases">
        <title>Genome sequencing and annotation of Bacillus Okhensis strain Kh10-101T.</title>
        <authorList>
            <person name="Prakash J.S."/>
        </authorList>
    </citation>
    <scope>NUCLEOTIDE SEQUENCE [LARGE SCALE GENOMIC DNA]</scope>
    <source>
        <strain evidence="9">Kh10-101T</strain>
    </source>
</reference>
<dbReference type="InterPro" id="IPR011701">
    <property type="entry name" value="MFS"/>
</dbReference>
<keyword evidence="9" id="KW-1185">Reference proteome</keyword>
<dbReference type="eggNOG" id="COG2807">
    <property type="taxonomic scope" value="Bacteria"/>
</dbReference>
<comment type="caution">
    <text evidence="8">The sequence shown here is derived from an EMBL/GenBank/DDBJ whole genome shotgun (WGS) entry which is preliminary data.</text>
</comment>
<feature type="transmembrane region" description="Helical" evidence="6">
    <location>
        <begin position="12"/>
        <end position="36"/>
    </location>
</feature>
<dbReference type="RefSeq" id="WP_034634066.1">
    <property type="nucleotide sequence ID" value="NZ_JRJU01000067.1"/>
</dbReference>
<dbReference type="InterPro" id="IPR036259">
    <property type="entry name" value="MFS_trans_sf"/>
</dbReference>
<feature type="transmembrane region" description="Helical" evidence="6">
    <location>
        <begin position="75"/>
        <end position="94"/>
    </location>
</feature>
<evidence type="ECO:0000313" key="9">
    <source>
        <dbReference type="Proteomes" id="UP000030832"/>
    </source>
</evidence>
<gene>
    <name evidence="8" type="ORF">LQ50_25020</name>
</gene>